<protein>
    <recommendedName>
        <fullName evidence="1">DUF7691 domain-containing protein</fullName>
    </recommendedName>
</protein>
<dbReference type="EMBL" id="CP115450">
    <property type="protein sequence ID" value="WBP85613.1"/>
    <property type="molecule type" value="Genomic_DNA"/>
</dbReference>
<gene>
    <name evidence="2" type="ORF">O1G21_06940</name>
</gene>
<dbReference type="Pfam" id="PF24740">
    <property type="entry name" value="DUF7691"/>
    <property type="match status" value="1"/>
</dbReference>
<feature type="domain" description="DUF7691" evidence="1">
    <location>
        <begin position="1"/>
        <end position="201"/>
    </location>
</feature>
<proteinExistence type="predicted"/>
<evidence type="ECO:0000259" key="1">
    <source>
        <dbReference type="Pfam" id="PF24740"/>
    </source>
</evidence>
<dbReference type="InterPro" id="IPR056108">
    <property type="entry name" value="DUF7691"/>
</dbReference>
<reference evidence="3" key="1">
    <citation type="submission" date="2022-12" db="EMBL/GenBank/DDBJ databases">
        <authorList>
            <person name="Mo P."/>
        </authorList>
    </citation>
    <scope>NUCLEOTIDE SEQUENCE [LARGE SCALE GENOMIC DNA]</scope>
    <source>
        <strain evidence="3">HUAS 3-15</strain>
    </source>
</reference>
<sequence length="201" mass="22340">MSSFLTTYLTCVEDKHTLAGCADESVLDELLRYFGANLDRADREFADQIADGAPTAREALRAVVYGGPFDEQHAFQYGYAYERLCRTDATALDNRSFGPFRGLWLDEVDKGLRAYGVTAVSVSDFQYGSGFPTALPYCAELSCGEWSPEQCAEALRQFELAEHEVRAPELVREVAEAVDEVAGWLRAAREFEDYGIIGFVS</sequence>
<dbReference type="Proteomes" id="UP001212821">
    <property type="component" value="Chromosome"/>
</dbReference>
<evidence type="ECO:0000313" key="3">
    <source>
        <dbReference type="Proteomes" id="UP001212821"/>
    </source>
</evidence>
<name>A0ABY7PYV8_9ACTN</name>
<organism evidence="2 3">
    <name type="scientific">Kitasatospora cathayae</name>
    <dbReference type="NCBI Taxonomy" id="3004092"/>
    <lineage>
        <taxon>Bacteria</taxon>
        <taxon>Bacillati</taxon>
        <taxon>Actinomycetota</taxon>
        <taxon>Actinomycetes</taxon>
        <taxon>Kitasatosporales</taxon>
        <taxon>Streptomycetaceae</taxon>
        <taxon>Kitasatospora</taxon>
    </lineage>
</organism>
<evidence type="ECO:0000313" key="2">
    <source>
        <dbReference type="EMBL" id="WBP85613.1"/>
    </source>
</evidence>
<keyword evidence="3" id="KW-1185">Reference proteome</keyword>
<dbReference type="RefSeq" id="WP_270141694.1">
    <property type="nucleotide sequence ID" value="NZ_CP115450.1"/>
</dbReference>
<accession>A0ABY7PYV8</accession>